<evidence type="ECO:0000313" key="2">
    <source>
        <dbReference type="Proteomes" id="UP001597213"/>
    </source>
</evidence>
<gene>
    <name evidence="1" type="ORF">ACFSCT_04240</name>
</gene>
<comment type="caution">
    <text evidence="1">The sequence shown here is derived from an EMBL/GenBank/DDBJ whole genome shotgun (WGS) entry which is preliminary data.</text>
</comment>
<sequence length="72" mass="7849">GRSQSPLQAADLVRSEEFSEKSRCPLVKNGMHSDAQKQIDIAEASGDRRLTIIPSSRAAMKEAGLRVADNPR</sequence>
<organism evidence="1 2">
    <name type="scientific">Paracoccus pacificus</name>
    <dbReference type="NCBI Taxonomy" id="1463598"/>
    <lineage>
        <taxon>Bacteria</taxon>
        <taxon>Pseudomonadati</taxon>
        <taxon>Pseudomonadota</taxon>
        <taxon>Alphaproteobacteria</taxon>
        <taxon>Rhodobacterales</taxon>
        <taxon>Paracoccaceae</taxon>
        <taxon>Paracoccus</taxon>
    </lineage>
</organism>
<keyword evidence="2" id="KW-1185">Reference proteome</keyword>
<name>A0ABW4R5E8_9RHOB</name>
<protein>
    <submittedName>
        <fullName evidence="1">Uncharacterized protein</fullName>
    </submittedName>
</protein>
<dbReference type="RefSeq" id="WP_379140365.1">
    <property type="nucleotide sequence ID" value="NZ_JBHUEN010000010.1"/>
</dbReference>
<dbReference type="Proteomes" id="UP001597213">
    <property type="component" value="Unassembled WGS sequence"/>
</dbReference>
<reference evidence="2" key="1">
    <citation type="journal article" date="2019" name="Int. J. Syst. Evol. Microbiol.">
        <title>The Global Catalogue of Microorganisms (GCM) 10K type strain sequencing project: providing services to taxonomists for standard genome sequencing and annotation.</title>
        <authorList>
            <consortium name="The Broad Institute Genomics Platform"/>
            <consortium name="The Broad Institute Genome Sequencing Center for Infectious Disease"/>
            <person name="Wu L."/>
            <person name="Ma J."/>
        </authorList>
    </citation>
    <scope>NUCLEOTIDE SEQUENCE [LARGE SCALE GENOMIC DNA]</scope>
    <source>
        <strain evidence="2">CCUG 56029</strain>
    </source>
</reference>
<feature type="non-terminal residue" evidence="1">
    <location>
        <position position="1"/>
    </location>
</feature>
<dbReference type="EMBL" id="JBHUEN010000010">
    <property type="protein sequence ID" value="MFD1880924.1"/>
    <property type="molecule type" value="Genomic_DNA"/>
</dbReference>
<accession>A0ABW4R5E8</accession>
<proteinExistence type="predicted"/>
<evidence type="ECO:0000313" key="1">
    <source>
        <dbReference type="EMBL" id="MFD1880924.1"/>
    </source>
</evidence>